<evidence type="ECO:0000256" key="3">
    <source>
        <dbReference type="ARBA" id="ARBA00022723"/>
    </source>
</evidence>
<dbReference type="Pfam" id="PF23445">
    <property type="entry name" value="WHD_SNRNP200"/>
    <property type="match status" value="1"/>
</dbReference>
<dbReference type="Proteomes" id="UP000002280">
    <property type="component" value="Chromosome 2"/>
</dbReference>
<evidence type="ECO:0000259" key="19">
    <source>
        <dbReference type="PROSITE" id="PS51192"/>
    </source>
</evidence>
<dbReference type="InterPro" id="IPR052247">
    <property type="entry name" value="Meiotic_Crossover_Helicase"/>
</dbReference>
<comment type="catalytic activity">
    <reaction evidence="12">
        <text>Couples ATP hydrolysis with the unwinding of duplex DNA by translocating in the 3'-5' direction.</text>
        <dbReference type="EC" id="5.6.2.4"/>
    </reaction>
</comment>
<feature type="domain" description="Helicase C-terminal" evidence="20">
    <location>
        <begin position="340"/>
        <end position="541"/>
    </location>
</feature>
<sequence length="1308" mass="148237">MPAFDFHTDSVENLKTKMNKGESWKESVSKQKPPYSDVNLFTTRDALFASDTGEGIFKTQNLTNAPEAFGTQGTAEKDFSSLKSVTEIPAQFRSIFKEFPYFNYIQSKALDDLLYTDRNFVVCAPTGSGKTTIFELAITRLLMEVPLPWLNIKIVYMAPIKALCSQRFDDWKKKFGPIGLTCKELTGDTAMDDLFEIQHAHIIMTTPEKWDSMTRKWRDNSLVQLVRLFLIDEVHVVKDENRGPTLEVVVSRMKTISSLSQISENSSAAILVRFVAVSATIPNADDIAEWLSDGKRPAKCLKIDENHRPVKLRKVILGFPWSSNQTEFKFDLSLNYKVASVIQTYSNQKPTLVFCATRKGVQQAASVLSKNARFAMTMGQKQRLQKCTHSLRDSKLRDLLTCGIGYHHAGMELSDRKIVEEAFTVGDLPVLFTTSTLAMGVNLPAHLVVIKSTMHYVGGMFEEYSETDILQMIGRAGRPQFDTTATAVIMTRLSTREKYEQMLTGTDTIESSLHRHLIEHLNAEIVLHTITDVNVALEWIRSTLLYIRALKNPAHYGFASGLDKNGIESKLQELCLKNLNDLSSVDLIKMDEDVNFKSTEAGRLMAWYYITFETVKKFCIINGTETLSELVTMIAGCKEFLDIQLRINEKKTLNTLNKDQNRITIRFPMEGRIKTREMKVNCLIQAQLGCLPIQDFSLTQDTAKIFRSGTRITKWLSEYLAMQEKKFAVLLNSLILAKCFRAKLWENSLHVSKQLEKIGVTLSNAMANAGLTSFKKIEDINARELELILNRHPPFGNQIKETVTHLPKYELEVEQISRYSNTGAELLVTVFLRNFEQLQTKRTAPDSHYVTLIIGDANNQVVFKHKLMDSVLLKTGNWTKKIDVKRALQSEDLSINLISSEYVGLDIQQKFTAFYIGPNRFENQITMQRNVETETHSRHSDGSPRKDVSAGSTSNRKNTCKISGNRDCHHHCKNKDTCGHDCCKIGVAQKSQVKVPTFSSYLTDLRHRDAISSVPPVKRLKMQINKSQNVDLKKFSFAPRALLPVFPRSKSTQISASSLVKKWDSSEVCGKSQQQPQSTYYGEKDFSTWQYSTTLSEDSAPIVLSNRDLNRSPILNLTDADKDKSQFSDFLNVNFELGDEVWDDLNDETLINASNFLTHMENTETSGNTLLPSAMGRKPPLRKTQNKFQRDSSNSFCLLPEKSDVPLQDSILSKFHMASKEILPQQSGNTNALHFQERQQHLIVSPEIERVLPTLWSKKEASTSHFNKKWDFFVGSNDSKKVTDLSVHHSVDEENETKAFLGIFDGIF</sequence>
<dbReference type="SMART" id="SM00490">
    <property type="entry name" value="HELICc"/>
    <property type="match status" value="1"/>
</dbReference>
<dbReference type="InterPro" id="IPR057842">
    <property type="entry name" value="WH_MER3"/>
</dbReference>
<dbReference type="InterPro" id="IPR004179">
    <property type="entry name" value="Sec63-dom"/>
</dbReference>
<dbReference type="InterPro" id="IPR014001">
    <property type="entry name" value="Helicase_ATP-bd"/>
</dbReference>
<keyword evidence="11" id="KW-0469">Meiosis</keyword>
<dbReference type="eggNOG" id="KOG0952">
    <property type="taxonomic scope" value="Eukaryota"/>
</dbReference>
<dbReference type="Ensembl" id="ENSMODT00000039127.3">
    <property type="protein sequence ID" value="ENSMODP00000037529.3"/>
    <property type="gene ID" value="ENSMODG00000025264.3"/>
</dbReference>
<feature type="compositionally biased region" description="Polar residues" evidence="18">
    <location>
        <begin position="950"/>
        <end position="960"/>
    </location>
</feature>
<dbReference type="SMART" id="SM00487">
    <property type="entry name" value="DEXDc"/>
    <property type="match status" value="1"/>
</dbReference>
<dbReference type="CDD" id="cd18795">
    <property type="entry name" value="SF2_C_Ski2"/>
    <property type="match status" value="1"/>
</dbReference>
<evidence type="ECO:0000256" key="7">
    <source>
        <dbReference type="ARBA" id="ARBA00022806"/>
    </source>
</evidence>
<evidence type="ECO:0000256" key="4">
    <source>
        <dbReference type="ARBA" id="ARBA00022741"/>
    </source>
</evidence>
<evidence type="ECO:0000256" key="14">
    <source>
        <dbReference type="ARBA" id="ARBA00048988"/>
    </source>
</evidence>
<dbReference type="InterPro" id="IPR027417">
    <property type="entry name" value="P-loop_NTPase"/>
</dbReference>
<dbReference type="CDD" id="cd18023">
    <property type="entry name" value="DEXHc_HFM1"/>
    <property type="match status" value="1"/>
</dbReference>
<dbReference type="Pfam" id="PF00271">
    <property type="entry name" value="Helicase_C"/>
    <property type="match status" value="1"/>
</dbReference>
<keyword evidence="9" id="KW-0067">ATP-binding</keyword>
<dbReference type="Gene3D" id="1.10.3380.10">
    <property type="entry name" value="Sec63 N-terminal domain-like domain"/>
    <property type="match status" value="1"/>
</dbReference>
<dbReference type="FunFam" id="1.10.10.10:FF:000012">
    <property type="entry name" value="U5 small nuclear ribonucleoprotein helicase"/>
    <property type="match status" value="1"/>
</dbReference>
<evidence type="ECO:0000256" key="5">
    <source>
        <dbReference type="ARBA" id="ARBA00022771"/>
    </source>
</evidence>
<dbReference type="SUPFAM" id="SSF52540">
    <property type="entry name" value="P-loop containing nucleoside triphosphate hydrolases"/>
    <property type="match status" value="1"/>
</dbReference>
<evidence type="ECO:0000256" key="6">
    <source>
        <dbReference type="ARBA" id="ARBA00022801"/>
    </source>
</evidence>
<dbReference type="PANTHER" id="PTHR47835:SF3">
    <property type="entry name" value="HELICASE FOR MEIOSIS 1"/>
    <property type="match status" value="1"/>
</dbReference>
<evidence type="ECO:0000256" key="18">
    <source>
        <dbReference type="SAM" id="MobiDB-lite"/>
    </source>
</evidence>
<evidence type="ECO:0000313" key="22">
    <source>
        <dbReference type="Proteomes" id="UP000002280"/>
    </source>
</evidence>
<evidence type="ECO:0000256" key="9">
    <source>
        <dbReference type="ARBA" id="ARBA00022840"/>
    </source>
</evidence>
<evidence type="ECO:0000256" key="15">
    <source>
        <dbReference type="ARBA" id="ARBA00059912"/>
    </source>
</evidence>
<evidence type="ECO:0000256" key="16">
    <source>
        <dbReference type="ARBA" id="ARBA00071159"/>
    </source>
</evidence>
<evidence type="ECO:0000256" key="12">
    <source>
        <dbReference type="ARBA" id="ARBA00034617"/>
    </source>
</evidence>
<dbReference type="GO" id="GO:0043138">
    <property type="term" value="F:3'-5' DNA helicase activity"/>
    <property type="evidence" value="ECO:0007669"/>
    <property type="project" value="UniProtKB-EC"/>
</dbReference>
<accession>F7ARR8</accession>
<keyword evidence="4" id="KW-0547">Nucleotide-binding</keyword>
<dbReference type="Pfam" id="PF00270">
    <property type="entry name" value="DEAD"/>
    <property type="match status" value="1"/>
</dbReference>
<dbReference type="GO" id="GO:0016787">
    <property type="term" value="F:hydrolase activity"/>
    <property type="evidence" value="ECO:0007669"/>
    <property type="project" value="UniProtKB-KW"/>
</dbReference>
<dbReference type="FunFam" id="3.40.50.300:FF:001076">
    <property type="entry name" value="ATP-dependent DNA helicase MER3"/>
    <property type="match status" value="1"/>
</dbReference>
<dbReference type="GeneTree" id="ENSGT00550000074822"/>
<evidence type="ECO:0000256" key="1">
    <source>
        <dbReference type="ARBA" id="ARBA00001947"/>
    </source>
</evidence>
<feature type="compositionally biased region" description="Basic and acidic residues" evidence="18">
    <location>
        <begin position="931"/>
        <end position="948"/>
    </location>
</feature>
<evidence type="ECO:0000256" key="8">
    <source>
        <dbReference type="ARBA" id="ARBA00022833"/>
    </source>
</evidence>
<dbReference type="SMART" id="SM00973">
    <property type="entry name" value="Sec63"/>
    <property type="match status" value="1"/>
</dbReference>
<comment type="function">
    <text evidence="15">Required for crossover formation and complete synapsis of homologous chromosomes during meiosis.</text>
</comment>
<dbReference type="InParanoid" id="F7ARR8"/>
<dbReference type="FunFam" id="1.10.3380.10:FF:000006">
    <property type="entry name" value="probable ATP-dependent DNA helicase HFM1 isoform X1"/>
    <property type="match status" value="1"/>
</dbReference>
<dbReference type="InterPro" id="IPR011545">
    <property type="entry name" value="DEAD/DEAH_box_helicase_dom"/>
</dbReference>
<organism evidence="21 22">
    <name type="scientific">Monodelphis domestica</name>
    <name type="common">Gray short-tailed opossum</name>
    <dbReference type="NCBI Taxonomy" id="13616"/>
    <lineage>
        <taxon>Eukaryota</taxon>
        <taxon>Metazoa</taxon>
        <taxon>Chordata</taxon>
        <taxon>Craniata</taxon>
        <taxon>Vertebrata</taxon>
        <taxon>Euteleostomi</taxon>
        <taxon>Mammalia</taxon>
        <taxon>Metatheria</taxon>
        <taxon>Didelphimorphia</taxon>
        <taxon>Didelphidae</taxon>
        <taxon>Monodelphis</taxon>
    </lineage>
</organism>
<keyword evidence="3" id="KW-0479">Metal-binding</keyword>
<dbReference type="SUPFAM" id="SSF158702">
    <property type="entry name" value="Sec63 N-terminal domain-like"/>
    <property type="match status" value="1"/>
</dbReference>
<dbReference type="HOGENOM" id="CLU_000335_0_0_1"/>
<comment type="cofactor">
    <cofactor evidence="1">
        <name>Zn(2+)</name>
        <dbReference type="ChEBI" id="CHEBI:29105"/>
    </cofactor>
</comment>
<dbReference type="InterPro" id="IPR001650">
    <property type="entry name" value="Helicase_C-like"/>
</dbReference>
<keyword evidence="6" id="KW-0378">Hydrolase</keyword>
<reference evidence="21 22" key="1">
    <citation type="journal article" date="2007" name="Nature">
        <title>Genome of the marsupial Monodelphis domestica reveals innovation in non-coding sequences.</title>
        <authorList>
            <person name="Mikkelsen T.S."/>
            <person name="Wakefield M.J."/>
            <person name="Aken B."/>
            <person name="Amemiya C.T."/>
            <person name="Chang J.L."/>
            <person name="Duke S."/>
            <person name="Garber M."/>
            <person name="Gentles A.J."/>
            <person name="Goodstadt L."/>
            <person name="Heger A."/>
            <person name="Jurka J."/>
            <person name="Kamal M."/>
            <person name="Mauceli E."/>
            <person name="Searle S.M."/>
            <person name="Sharpe T."/>
            <person name="Baker M.L."/>
            <person name="Batzer M.A."/>
            <person name="Benos P.V."/>
            <person name="Belov K."/>
            <person name="Clamp M."/>
            <person name="Cook A."/>
            <person name="Cuff J."/>
            <person name="Das R."/>
            <person name="Davidow L."/>
            <person name="Deakin J.E."/>
            <person name="Fazzari M.J."/>
            <person name="Glass J.L."/>
            <person name="Grabherr M."/>
            <person name="Greally J.M."/>
            <person name="Gu W."/>
            <person name="Hore T.A."/>
            <person name="Huttley G.A."/>
            <person name="Kleber M."/>
            <person name="Jirtle R.L."/>
            <person name="Koina E."/>
            <person name="Lee J.T."/>
            <person name="Mahony S."/>
            <person name="Marra M.A."/>
            <person name="Miller R.D."/>
            <person name="Nicholls R.D."/>
            <person name="Oda M."/>
            <person name="Papenfuss A.T."/>
            <person name="Parra Z.E."/>
            <person name="Pollock D.D."/>
            <person name="Ray D.A."/>
            <person name="Schein J.E."/>
            <person name="Speed T.P."/>
            <person name="Thompson K."/>
            <person name="VandeBerg J.L."/>
            <person name="Wade C.M."/>
            <person name="Walker J.A."/>
            <person name="Waters P.D."/>
            <person name="Webber C."/>
            <person name="Weidman J.R."/>
            <person name="Xie X."/>
            <person name="Zody M.C."/>
            <person name="Baldwin J."/>
            <person name="Abdouelleil A."/>
            <person name="Abdulkadir J."/>
            <person name="Abebe A."/>
            <person name="Abera B."/>
            <person name="Abreu J."/>
            <person name="Acer S.C."/>
            <person name="Aftuck L."/>
            <person name="Alexander A."/>
            <person name="An P."/>
            <person name="Anderson E."/>
            <person name="Anderson S."/>
            <person name="Arachi H."/>
            <person name="Azer M."/>
            <person name="Bachantsang P."/>
            <person name="Barry A."/>
            <person name="Bayul T."/>
            <person name="Berlin A."/>
            <person name="Bessette D."/>
            <person name="Bloom T."/>
            <person name="Bloom T."/>
            <person name="Boguslavskiy L."/>
            <person name="Bonnet C."/>
            <person name="Boukhgalter B."/>
            <person name="Bourzgui I."/>
            <person name="Brown A."/>
            <person name="Cahill P."/>
            <person name="Channer S."/>
            <person name="Cheshatsang Y."/>
            <person name="Chuda L."/>
            <person name="Citroen M."/>
            <person name="Collymore A."/>
            <person name="Cooke P."/>
            <person name="Costello M."/>
            <person name="D'Aco K."/>
            <person name="Daza R."/>
            <person name="De Haan G."/>
            <person name="DeGray S."/>
            <person name="DeMaso C."/>
            <person name="Dhargay N."/>
            <person name="Dooley K."/>
            <person name="Dooley E."/>
            <person name="Doricent M."/>
            <person name="Dorje P."/>
            <person name="Dorjee K."/>
            <person name="Dupes A."/>
            <person name="Elong R."/>
            <person name="Falk J."/>
            <person name="Farina A."/>
            <person name="Faro S."/>
            <person name="Ferguson D."/>
            <person name="Fisher S."/>
            <person name="Foley C.D."/>
            <person name="Franke A."/>
            <person name="Friedrich D."/>
            <person name="Gadbois L."/>
            <person name="Gearin G."/>
            <person name="Gearin C.R."/>
            <person name="Giannoukos G."/>
            <person name="Goode T."/>
            <person name="Graham J."/>
            <person name="Grandbois E."/>
            <person name="Grewal S."/>
            <person name="Gyaltsen K."/>
            <person name="Hafez N."/>
            <person name="Hagos B."/>
            <person name="Hall J."/>
            <person name="Henson C."/>
            <person name="Hollinger A."/>
            <person name="Honan T."/>
            <person name="Huard M.D."/>
            <person name="Hughes L."/>
            <person name="Hurhula B."/>
            <person name="Husby M.E."/>
            <person name="Kamat A."/>
            <person name="Kanga B."/>
            <person name="Kashin S."/>
            <person name="Khazanovich D."/>
            <person name="Kisner P."/>
            <person name="Lance K."/>
            <person name="Lara M."/>
            <person name="Lee W."/>
            <person name="Lennon N."/>
            <person name="Letendre F."/>
            <person name="LeVine R."/>
            <person name="Lipovsky A."/>
            <person name="Liu X."/>
            <person name="Liu J."/>
            <person name="Liu S."/>
            <person name="Lokyitsang T."/>
            <person name="Lokyitsang Y."/>
            <person name="Lubonja R."/>
            <person name="Lui A."/>
            <person name="MacDonald P."/>
            <person name="Magnisalis V."/>
            <person name="Maru K."/>
            <person name="Matthews C."/>
            <person name="McCusker W."/>
            <person name="McDonough S."/>
            <person name="Mehta T."/>
            <person name="Meldrim J."/>
            <person name="Meneus L."/>
            <person name="Mihai O."/>
            <person name="Mihalev A."/>
            <person name="Mihova T."/>
            <person name="Mittelman R."/>
            <person name="Mlenga V."/>
            <person name="Montmayeur A."/>
            <person name="Mulrain L."/>
            <person name="Navidi A."/>
            <person name="Naylor J."/>
            <person name="Negash T."/>
            <person name="Nguyen T."/>
            <person name="Nguyen N."/>
            <person name="Nicol R."/>
            <person name="Norbu C."/>
            <person name="Norbu N."/>
            <person name="Novod N."/>
            <person name="O'Neill B."/>
            <person name="Osman S."/>
            <person name="Markiewicz E."/>
            <person name="Oyono O.L."/>
            <person name="Patti C."/>
            <person name="Phunkhang P."/>
            <person name="Pierre F."/>
            <person name="Priest M."/>
            <person name="Raghuraman S."/>
            <person name="Rege F."/>
            <person name="Reyes R."/>
            <person name="Rise C."/>
            <person name="Rogov P."/>
            <person name="Ross K."/>
            <person name="Ryan E."/>
            <person name="Settipalli S."/>
            <person name="Shea T."/>
            <person name="Sherpa N."/>
            <person name="Shi L."/>
            <person name="Shih D."/>
            <person name="Sparrow T."/>
            <person name="Spaulding J."/>
            <person name="Stalker J."/>
            <person name="Stange-Thomann N."/>
            <person name="Stavropoulos S."/>
            <person name="Stone C."/>
            <person name="Strader C."/>
            <person name="Tesfaye S."/>
            <person name="Thomson T."/>
            <person name="Thoulutsang Y."/>
            <person name="Thoulutsang D."/>
            <person name="Topham K."/>
            <person name="Topping I."/>
            <person name="Tsamla T."/>
            <person name="Vassiliev H."/>
            <person name="Vo A."/>
            <person name="Wangchuk T."/>
            <person name="Wangdi T."/>
            <person name="Weiand M."/>
            <person name="Wilkinson J."/>
            <person name="Wilson A."/>
            <person name="Yadav S."/>
            <person name="Young G."/>
            <person name="Yu Q."/>
            <person name="Zembek L."/>
            <person name="Zhong D."/>
            <person name="Zimmer A."/>
            <person name="Zwirko Z."/>
            <person name="Jaffe D.B."/>
            <person name="Alvarez P."/>
            <person name="Brockman W."/>
            <person name="Butler J."/>
            <person name="Chin C."/>
            <person name="Gnerre S."/>
            <person name="MacCallum I."/>
            <person name="Graves J.A."/>
            <person name="Ponting C.P."/>
            <person name="Breen M."/>
            <person name="Samollow P.B."/>
            <person name="Lander E.S."/>
            <person name="Lindblad-Toh K."/>
        </authorList>
    </citation>
    <scope>NUCLEOTIDE SEQUENCE [LARGE SCALE GENOMIC DNA]</scope>
</reference>
<dbReference type="InterPro" id="IPR036390">
    <property type="entry name" value="WH_DNA-bd_sf"/>
</dbReference>
<dbReference type="PROSITE" id="PS51194">
    <property type="entry name" value="HELICASE_CTER"/>
    <property type="match status" value="1"/>
</dbReference>
<evidence type="ECO:0000259" key="20">
    <source>
        <dbReference type="PROSITE" id="PS51194"/>
    </source>
</evidence>
<dbReference type="FunCoup" id="F7ARR8">
    <property type="interactions" value="684"/>
</dbReference>
<keyword evidence="22" id="KW-1185">Reference proteome</keyword>
<dbReference type="Bgee" id="ENSMODG00000025264">
    <property type="expression patterns" value="Expressed in testis and 2 other cell types or tissues"/>
</dbReference>
<evidence type="ECO:0000313" key="21">
    <source>
        <dbReference type="Ensembl" id="ENSMODP00000037529.3"/>
    </source>
</evidence>
<dbReference type="Gene3D" id="3.40.50.300">
    <property type="entry name" value="P-loop containing nucleotide triphosphate hydrolases"/>
    <property type="match status" value="2"/>
</dbReference>
<dbReference type="InterPro" id="IPR036388">
    <property type="entry name" value="WH-like_DNA-bd_sf"/>
</dbReference>
<evidence type="ECO:0000256" key="13">
    <source>
        <dbReference type="ARBA" id="ARBA00034808"/>
    </source>
</evidence>
<comment type="catalytic activity">
    <reaction evidence="14">
        <text>ATP + H2O = ADP + phosphate + H(+)</text>
        <dbReference type="Rhea" id="RHEA:13065"/>
        <dbReference type="ChEBI" id="CHEBI:15377"/>
        <dbReference type="ChEBI" id="CHEBI:15378"/>
        <dbReference type="ChEBI" id="CHEBI:30616"/>
        <dbReference type="ChEBI" id="CHEBI:43474"/>
        <dbReference type="ChEBI" id="CHEBI:456216"/>
        <dbReference type="EC" id="5.6.2.4"/>
    </reaction>
</comment>
<feature type="region of interest" description="Disordered" evidence="18">
    <location>
        <begin position="931"/>
        <end position="960"/>
    </location>
</feature>
<protein>
    <recommendedName>
        <fullName evidence="16">Probable ATP-dependent DNA helicase HFM1</fullName>
        <ecNumber evidence="13">5.6.2.4</ecNumber>
    </recommendedName>
    <alternativeName>
        <fullName evidence="17">DNA 3'-5' helicase HFM1</fullName>
    </alternativeName>
</protein>
<dbReference type="PANTHER" id="PTHR47835">
    <property type="entry name" value="HFM1, ATP DEPENDENT DNA HELICASE HOMOLOG"/>
    <property type="match status" value="1"/>
</dbReference>
<dbReference type="GO" id="GO:0008270">
    <property type="term" value="F:zinc ion binding"/>
    <property type="evidence" value="ECO:0007669"/>
    <property type="project" value="UniProtKB-KW"/>
</dbReference>
<evidence type="ECO:0000256" key="11">
    <source>
        <dbReference type="ARBA" id="ARBA00023254"/>
    </source>
</evidence>
<dbReference type="STRING" id="13616.ENSMODP00000037529"/>
<evidence type="ECO:0000256" key="17">
    <source>
        <dbReference type="ARBA" id="ARBA00093665"/>
    </source>
</evidence>
<dbReference type="FunFam" id="3.40.50.300:FF:000950">
    <property type="entry name" value="probable ATP-dependent DNA helicase HFM1"/>
    <property type="match status" value="1"/>
</dbReference>
<keyword evidence="7" id="KW-0347">Helicase</keyword>
<keyword evidence="8" id="KW-0862">Zinc</keyword>
<dbReference type="PROSITE" id="PS51192">
    <property type="entry name" value="HELICASE_ATP_BIND_1"/>
    <property type="match status" value="1"/>
</dbReference>
<dbReference type="SUPFAM" id="SSF46785">
    <property type="entry name" value="Winged helix' DNA-binding domain"/>
    <property type="match status" value="1"/>
</dbReference>
<dbReference type="GO" id="GO:0000712">
    <property type="term" value="P:resolution of meiotic recombination intermediates"/>
    <property type="evidence" value="ECO:0007669"/>
    <property type="project" value="Ensembl"/>
</dbReference>
<dbReference type="Pfam" id="PF02889">
    <property type="entry name" value="Sec63"/>
    <property type="match status" value="1"/>
</dbReference>
<dbReference type="Gene3D" id="1.10.10.10">
    <property type="entry name" value="Winged helix-like DNA-binding domain superfamily/Winged helix DNA-binding domain"/>
    <property type="match status" value="1"/>
</dbReference>
<name>F7ARR8_MONDO</name>
<reference evidence="21" key="3">
    <citation type="submission" date="2025-09" db="UniProtKB">
        <authorList>
            <consortium name="Ensembl"/>
        </authorList>
    </citation>
    <scope>IDENTIFICATION</scope>
</reference>
<dbReference type="OMA" id="HCKNKHT"/>
<dbReference type="GO" id="GO:0003676">
    <property type="term" value="F:nucleic acid binding"/>
    <property type="evidence" value="ECO:0007669"/>
    <property type="project" value="InterPro"/>
</dbReference>
<feature type="domain" description="Helicase ATP-binding" evidence="19">
    <location>
        <begin position="111"/>
        <end position="299"/>
    </location>
</feature>
<keyword evidence="10" id="KW-0413">Isomerase</keyword>
<comment type="similarity">
    <text evidence="2">Belongs to the helicase family. SKI2 subfamily.</text>
</comment>
<dbReference type="GO" id="GO:0005524">
    <property type="term" value="F:ATP binding"/>
    <property type="evidence" value="ECO:0007669"/>
    <property type="project" value="UniProtKB-KW"/>
</dbReference>
<dbReference type="EC" id="5.6.2.4" evidence="13"/>
<evidence type="ECO:0000256" key="2">
    <source>
        <dbReference type="ARBA" id="ARBA00010140"/>
    </source>
</evidence>
<evidence type="ECO:0000256" key="10">
    <source>
        <dbReference type="ARBA" id="ARBA00023235"/>
    </source>
</evidence>
<proteinExistence type="inferred from homology"/>
<keyword evidence="5" id="KW-0863">Zinc-finger</keyword>
<reference evidence="21" key="2">
    <citation type="submission" date="2025-08" db="UniProtKB">
        <authorList>
            <consortium name="Ensembl"/>
        </authorList>
    </citation>
    <scope>IDENTIFICATION</scope>
</reference>
<gene>
    <name evidence="21" type="primary">HFM1</name>
</gene>